<feature type="repeat" description="Solcar" evidence="10">
    <location>
        <begin position="67"/>
        <end position="151"/>
    </location>
</feature>
<dbReference type="PhylomeDB" id="A0A060T8M2"/>
<reference evidence="13" key="2">
    <citation type="submission" date="2014-06" db="EMBL/GenBank/DDBJ databases">
        <title>The complete genome of Blastobotrys (Arxula) adeninivorans LS3 - a yeast of biotechnological interest.</title>
        <authorList>
            <person name="Kunze G."/>
            <person name="Gaillardin C."/>
            <person name="Czernicka M."/>
            <person name="Durrens P."/>
            <person name="Martin T."/>
            <person name="Boer E."/>
            <person name="Gabaldon T."/>
            <person name="Cruz J."/>
            <person name="Talla E."/>
            <person name="Marck C."/>
            <person name="Goffeau A."/>
            <person name="Barbe V."/>
            <person name="Baret P."/>
            <person name="Baronian K."/>
            <person name="Beier S."/>
            <person name="Bleykasten C."/>
            <person name="Bode R."/>
            <person name="Casaregola S."/>
            <person name="Despons L."/>
            <person name="Fairhead C."/>
            <person name="Giersberg M."/>
            <person name="Gierski P."/>
            <person name="Hahnel U."/>
            <person name="Hartmann A."/>
            <person name="Jankowska D."/>
            <person name="Jubin C."/>
            <person name="Jung P."/>
            <person name="Lafontaine I."/>
            <person name="Leh-Louis V."/>
            <person name="Lemaire M."/>
            <person name="Marcet-Houben M."/>
            <person name="Mascher M."/>
            <person name="Morel G."/>
            <person name="Richard G.-F."/>
            <person name="Riechen J."/>
            <person name="Sacerdot C."/>
            <person name="Sarkar A."/>
            <person name="Savel G."/>
            <person name="Schacherer J."/>
            <person name="Sherman D."/>
            <person name="Straub M.-L."/>
            <person name="Stein N."/>
            <person name="Thierry A."/>
            <person name="Trautwein-Schult A."/>
            <person name="Westhof E."/>
            <person name="Worch S."/>
            <person name="Dujon B."/>
            <person name="Souciet J.-L."/>
            <person name="Wincker P."/>
            <person name="Scholz U."/>
            <person name="Neuveglise N."/>
        </authorList>
    </citation>
    <scope>NUCLEOTIDE SEQUENCE</scope>
    <source>
        <strain evidence="13">LS3</strain>
    </source>
</reference>
<comment type="subcellular location">
    <subcellularLocation>
        <location evidence="1">Mitochondrion inner membrane</location>
        <topology evidence="1">Multi-pass membrane protein</topology>
    </subcellularLocation>
</comment>
<evidence type="ECO:0000256" key="2">
    <source>
        <dbReference type="ARBA" id="ARBA00006375"/>
    </source>
</evidence>
<dbReference type="InterPro" id="IPR044712">
    <property type="entry name" value="SLC25A32-like"/>
</dbReference>
<dbReference type="Pfam" id="PF00153">
    <property type="entry name" value="Mito_carr"/>
    <property type="match status" value="3"/>
</dbReference>
<evidence type="ECO:0000256" key="1">
    <source>
        <dbReference type="ARBA" id="ARBA00004448"/>
    </source>
</evidence>
<evidence type="ECO:0000256" key="4">
    <source>
        <dbReference type="ARBA" id="ARBA00022692"/>
    </source>
</evidence>
<dbReference type="GO" id="GO:0005743">
    <property type="term" value="C:mitochondrial inner membrane"/>
    <property type="evidence" value="ECO:0007669"/>
    <property type="project" value="UniProtKB-SubCell"/>
</dbReference>
<feature type="transmembrane region" description="Helical" evidence="12">
    <location>
        <begin position="20"/>
        <end position="41"/>
    </location>
</feature>
<evidence type="ECO:0000256" key="7">
    <source>
        <dbReference type="ARBA" id="ARBA00022989"/>
    </source>
</evidence>
<dbReference type="AlphaFoldDB" id="A0A060T8M2"/>
<feature type="transmembrane region" description="Helical" evidence="12">
    <location>
        <begin position="161"/>
        <end position="182"/>
    </location>
</feature>
<feature type="repeat" description="Solcar" evidence="10">
    <location>
        <begin position="156"/>
        <end position="243"/>
    </location>
</feature>
<dbReference type="InterPro" id="IPR002067">
    <property type="entry name" value="MCP"/>
</dbReference>
<evidence type="ECO:0000256" key="11">
    <source>
        <dbReference type="RuleBase" id="RU000488"/>
    </source>
</evidence>
<dbReference type="Gene3D" id="1.50.40.10">
    <property type="entry name" value="Mitochondrial carrier domain"/>
    <property type="match status" value="2"/>
</dbReference>
<sequence>MIDECNEIESQSIPIYIQYYLIHLVLFFFFFVLFLFLFFLLSTFAPSIYRHIFSSESDVRHQNLSFMDPAVEAAAGLSAGALTTIVVHPLDMARVRLQVDKGVTTLSQVLKQAIRSREPVKELYRGLGPNLAGNTTAWGCYFMIYGTLVDRWATPGNASHYMYSAFTAGALTGFMTNPIWVIKTRMLATTRSDPNALTSMYQGFKLIYTNEGLRGFWRGYTPGLFGVVQASVQFTLYQKFKDYLNAKHRAQSIEPQLASQISALEYICISAISKSMATLSLYPYQVVRTRLQYAAHAYGSPTDVVKRVIKEEGIAGFYRGLGTNLLRVVPATCVTFVVYEKVKAGLQNARNDKSVTL</sequence>
<keyword evidence="4 10" id="KW-0812">Transmembrane</keyword>
<evidence type="ECO:0000256" key="8">
    <source>
        <dbReference type="ARBA" id="ARBA00023128"/>
    </source>
</evidence>
<feature type="repeat" description="Solcar" evidence="10">
    <location>
        <begin position="261"/>
        <end position="345"/>
    </location>
</feature>
<dbReference type="EMBL" id="HG937694">
    <property type="protein sequence ID" value="CDP37298.1"/>
    <property type="molecule type" value="Genomic_DNA"/>
</dbReference>
<reference evidence="13" key="1">
    <citation type="submission" date="2014-02" db="EMBL/GenBank/DDBJ databases">
        <authorList>
            <person name="Genoscope - CEA"/>
        </authorList>
    </citation>
    <scope>NUCLEOTIDE SEQUENCE</scope>
    <source>
        <strain evidence="13">LS3</strain>
    </source>
</reference>
<gene>
    <name evidence="13" type="ORF">GNLVRS02_ARAD1D08272g</name>
</gene>
<dbReference type="PANTHER" id="PTHR45683">
    <property type="entry name" value="MITOCHONDRIAL NICOTINAMIDE ADENINE DINUCLEOTIDE TRANSPORTER 1-RELATED-RELATED"/>
    <property type="match status" value="1"/>
</dbReference>
<dbReference type="PROSITE" id="PS50920">
    <property type="entry name" value="SOLCAR"/>
    <property type="match status" value="3"/>
</dbReference>
<accession>A0A060T8M2</accession>
<keyword evidence="8" id="KW-0496">Mitochondrion</keyword>
<evidence type="ECO:0000256" key="10">
    <source>
        <dbReference type="PROSITE-ProRule" id="PRU00282"/>
    </source>
</evidence>
<keyword evidence="5" id="KW-0677">Repeat</keyword>
<evidence type="ECO:0000256" key="5">
    <source>
        <dbReference type="ARBA" id="ARBA00022737"/>
    </source>
</evidence>
<keyword evidence="3 11" id="KW-0813">Transport</keyword>
<dbReference type="GO" id="GO:0015215">
    <property type="term" value="F:nucleotide transmembrane transporter activity"/>
    <property type="evidence" value="ECO:0007669"/>
    <property type="project" value="UniProtKB-ARBA"/>
</dbReference>
<feature type="transmembrane region" description="Helical" evidence="12">
    <location>
        <begin position="131"/>
        <end position="149"/>
    </location>
</feature>
<evidence type="ECO:0000256" key="9">
    <source>
        <dbReference type="ARBA" id="ARBA00023136"/>
    </source>
</evidence>
<keyword evidence="6" id="KW-0999">Mitochondrion inner membrane</keyword>
<evidence type="ECO:0000256" key="6">
    <source>
        <dbReference type="ARBA" id="ARBA00022792"/>
    </source>
</evidence>
<keyword evidence="7 12" id="KW-1133">Transmembrane helix</keyword>
<organism evidence="13">
    <name type="scientific">Blastobotrys adeninivorans</name>
    <name type="common">Yeast</name>
    <name type="synonym">Arxula adeninivorans</name>
    <dbReference type="NCBI Taxonomy" id="409370"/>
    <lineage>
        <taxon>Eukaryota</taxon>
        <taxon>Fungi</taxon>
        <taxon>Dikarya</taxon>
        <taxon>Ascomycota</taxon>
        <taxon>Saccharomycotina</taxon>
        <taxon>Dipodascomycetes</taxon>
        <taxon>Dipodascales</taxon>
        <taxon>Trichomonascaceae</taxon>
        <taxon>Blastobotrys</taxon>
    </lineage>
</organism>
<comment type="similarity">
    <text evidence="2 11">Belongs to the mitochondrial carrier (TC 2.A.29) family.</text>
</comment>
<dbReference type="PRINTS" id="PR00926">
    <property type="entry name" value="MITOCARRIER"/>
</dbReference>
<dbReference type="InterPro" id="IPR018108">
    <property type="entry name" value="MCP_transmembrane"/>
</dbReference>
<evidence type="ECO:0000313" key="13">
    <source>
        <dbReference type="EMBL" id="CDP37298.1"/>
    </source>
</evidence>
<evidence type="ECO:0000256" key="12">
    <source>
        <dbReference type="SAM" id="Phobius"/>
    </source>
</evidence>
<keyword evidence="9 10" id="KW-0472">Membrane</keyword>
<name>A0A060T8M2_BLAAD</name>
<dbReference type="SUPFAM" id="SSF103506">
    <property type="entry name" value="Mitochondrial carrier"/>
    <property type="match status" value="1"/>
</dbReference>
<dbReference type="InterPro" id="IPR023395">
    <property type="entry name" value="MCP_dom_sf"/>
</dbReference>
<proteinExistence type="inferred from homology"/>
<protein>
    <submittedName>
        <fullName evidence="13">ARAD1D08272p</fullName>
    </submittedName>
</protein>
<evidence type="ECO:0000256" key="3">
    <source>
        <dbReference type="ARBA" id="ARBA00022448"/>
    </source>
</evidence>